<sequence length="72" mass="7152">MDAHLAWLFALAGGAVLIVGALMILAYRPAVSGLAADGTPVSIDARGIRPAVSMGIIAAGALTIGLAPLLTR</sequence>
<dbReference type="AlphaFoldDB" id="F5XTI7"/>
<proteinExistence type="predicted"/>
<accession>F5XTI7</accession>
<gene>
    <name evidence="2" type="ordered locus">MLP_44220</name>
</gene>
<keyword evidence="1" id="KW-0812">Transmembrane</keyword>
<dbReference type="EMBL" id="AP012204">
    <property type="protein sequence ID" value="BAK37436.1"/>
    <property type="molecule type" value="Genomic_DNA"/>
</dbReference>
<dbReference type="RefSeq" id="WP_013865270.1">
    <property type="nucleotide sequence ID" value="NC_015635.1"/>
</dbReference>
<evidence type="ECO:0000313" key="2">
    <source>
        <dbReference type="EMBL" id="BAK37436.1"/>
    </source>
</evidence>
<keyword evidence="1" id="KW-1133">Transmembrane helix</keyword>
<name>F5XTI7_MICPN</name>
<dbReference type="HOGENOM" id="CLU_2717873_0_0_11"/>
<dbReference type="STRING" id="1032480.MLP_44220"/>
<keyword evidence="3" id="KW-1185">Reference proteome</keyword>
<dbReference type="Proteomes" id="UP000007947">
    <property type="component" value="Chromosome"/>
</dbReference>
<dbReference type="KEGG" id="mph:MLP_44220"/>
<feature type="transmembrane region" description="Helical" evidence="1">
    <location>
        <begin position="6"/>
        <end position="27"/>
    </location>
</feature>
<feature type="transmembrane region" description="Helical" evidence="1">
    <location>
        <begin position="48"/>
        <end position="70"/>
    </location>
</feature>
<protein>
    <submittedName>
        <fullName evidence="2">Uncharacterized protein</fullName>
    </submittedName>
</protein>
<evidence type="ECO:0000313" key="3">
    <source>
        <dbReference type="Proteomes" id="UP000007947"/>
    </source>
</evidence>
<reference evidence="2 3" key="1">
    <citation type="submission" date="2011-05" db="EMBL/GenBank/DDBJ databases">
        <title>Whole genome sequence of Microlunatus phosphovorus NM-1.</title>
        <authorList>
            <person name="Hosoyama A."/>
            <person name="Sasaki K."/>
            <person name="Harada T."/>
            <person name="Igarashi R."/>
            <person name="Kawakoshi A."/>
            <person name="Sasagawa M."/>
            <person name="Fukada J."/>
            <person name="Nakamura S."/>
            <person name="Katano Y."/>
            <person name="Hanada S."/>
            <person name="Kamagata Y."/>
            <person name="Nakamura N."/>
            <person name="Yamazaki S."/>
            <person name="Fujita N."/>
        </authorList>
    </citation>
    <scope>NUCLEOTIDE SEQUENCE [LARGE SCALE GENOMIC DNA]</scope>
    <source>
        <strain evidence="3">ATCC 700054 / DSM 10555 / JCM 9379 / NBRC 101784 / NCIMB 13414 / VKM Ac-1990 / NM-1</strain>
    </source>
</reference>
<organism evidence="2 3">
    <name type="scientific">Microlunatus phosphovorus (strain ATCC 700054 / DSM 10555 / JCM 9379 / NBRC 101784 / NCIMB 13414 / VKM Ac-1990 / NM-1)</name>
    <dbReference type="NCBI Taxonomy" id="1032480"/>
    <lineage>
        <taxon>Bacteria</taxon>
        <taxon>Bacillati</taxon>
        <taxon>Actinomycetota</taxon>
        <taxon>Actinomycetes</taxon>
        <taxon>Propionibacteriales</taxon>
        <taxon>Propionibacteriaceae</taxon>
        <taxon>Microlunatus</taxon>
    </lineage>
</organism>
<keyword evidence="1" id="KW-0472">Membrane</keyword>
<evidence type="ECO:0000256" key="1">
    <source>
        <dbReference type="SAM" id="Phobius"/>
    </source>
</evidence>